<dbReference type="AlphaFoldDB" id="A0A8J1TR75"/>
<feature type="compositionally biased region" description="Basic and acidic residues" evidence="3">
    <location>
        <begin position="327"/>
        <end position="339"/>
    </location>
</feature>
<evidence type="ECO:0000256" key="2">
    <source>
        <dbReference type="ARBA" id="ARBA00023242"/>
    </source>
</evidence>
<evidence type="ECO:0000313" key="4">
    <source>
        <dbReference type="EMBL" id="CAH1776271.1"/>
    </source>
</evidence>
<dbReference type="PANTHER" id="PTHR23138">
    <property type="entry name" value="RAN BINDING PROTEIN"/>
    <property type="match status" value="1"/>
</dbReference>
<comment type="caution">
    <text evidence="4">The sequence shown here is derived from an EMBL/GenBank/DDBJ whole genome shotgun (WGS) entry which is preliminary data.</text>
</comment>
<dbReference type="Proteomes" id="UP000749559">
    <property type="component" value="Unassembled WGS sequence"/>
</dbReference>
<dbReference type="PANTHER" id="PTHR23138:SF142">
    <property type="entry name" value="RAN-BINDING PROTEIN 3B-RELATED"/>
    <property type="match status" value="1"/>
</dbReference>
<protein>
    <submittedName>
        <fullName evidence="4">Uncharacterized protein</fullName>
    </submittedName>
</protein>
<dbReference type="InterPro" id="IPR011993">
    <property type="entry name" value="PH-like_dom_sf"/>
</dbReference>
<feature type="region of interest" description="Disordered" evidence="3">
    <location>
        <begin position="303"/>
        <end position="339"/>
    </location>
</feature>
<dbReference type="Pfam" id="PF00638">
    <property type="entry name" value="Ran_BP1"/>
    <property type="match status" value="1"/>
</dbReference>
<sequence>MTSSQQTHVTSSNMSEIKTESANKQDITGEKDSKGFVFGENMSDRAFRKPGDEPVPDTNGSTEVVEGSDGVSDSVVTAPSNKSPTSTTNPAPQSTGGGGGFGILAPSKVNPNPFAVKAPTAQSMSSPYGSDSEEEKKDRPIVAPSTLGSGMPSIVVTSTGADTTTSEANSSIFKLKPSGLSSTADQLEAKRKTGFQLRPSTLKGPAIVGSLGDSGDKKSPEVSSSTDKAANNEEEVNKRLFGDVGDSGNTGLSDSTSSFKSTESGKFLFGQNMEDRVSSDLSASNSGSGFVFGEKLSERVIADKDPKDSETGEKASSPTSKSPTGKTLEESAKEYEARQVKPEYQKVQVRTGEEEESNVLQASVKLFIFDKDTQNWQEKGRGLIRLNDIPANETRDFQSRLVMRTQGTLCVILNTNLWPGMMVEKASVKSVKITAIVDGEVRIFLIMTSHKDADQLFQAIDWRVKQLKTSTTSTNSADTTPPLDNKDTISAGEKRVLESPEPDSPPKKLRRESDGDIPVKHSEVDSSNSSGTIDPETEASGGESISSSPTIKSTSPESQQ</sequence>
<keyword evidence="5" id="KW-1185">Reference proteome</keyword>
<dbReference type="SMART" id="SM00160">
    <property type="entry name" value="RanBD"/>
    <property type="match status" value="1"/>
</dbReference>
<evidence type="ECO:0000313" key="5">
    <source>
        <dbReference type="Proteomes" id="UP000749559"/>
    </source>
</evidence>
<gene>
    <name evidence="4" type="ORF">OFUS_LOCUS3462</name>
</gene>
<dbReference type="GO" id="GO:0006611">
    <property type="term" value="P:protein export from nucleus"/>
    <property type="evidence" value="ECO:0007669"/>
    <property type="project" value="TreeGrafter"/>
</dbReference>
<feature type="region of interest" description="Disordered" evidence="3">
    <location>
        <begin position="1"/>
        <end position="263"/>
    </location>
</feature>
<dbReference type="InterPro" id="IPR045255">
    <property type="entry name" value="RanBP1-like"/>
</dbReference>
<feature type="compositionally biased region" description="Low complexity" evidence="3">
    <location>
        <begin position="543"/>
        <end position="560"/>
    </location>
</feature>
<feature type="compositionally biased region" description="Polar residues" evidence="3">
    <location>
        <begin position="120"/>
        <end position="129"/>
    </location>
</feature>
<dbReference type="PROSITE" id="PS50196">
    <property type="entry name" value="RANBD1"/>
    <property type="match status" value="1"/>
</dbReference>
<feature type="compositionally biased region" description="Low complexity" evidence="3">
    <location>
        <begin position="469"/>
        <end position="480"/>
    </location>
</feature>
<comment type="subcellular location">
    <subcellularLocation>
        <location evidence="1">Nucleus</location>
    </subcellularLocation>
</comment>
<feature type="compositionally biased region" description="Low complexity" evidence="3">
    <location>
        <begin position="316"/>
        <end position="326"/>
    </location>
</feature>
<proteinExistence type="predicted"/>
<name>A0A8J1TR75_OWEFU</name>
<dbReference type="GO" id="GO:0005634">
    <property type="term" value="C:nucleus"/>
    <property type="evidence" value="ECO:0007669"/>
    <property type="project" value="UniProtKB-SubCell"/>
</dbReference>
<feature type="compositionally biased region" description="Basic and acidic residues" evidence="3">
    <location>
        <begin position="42"/>
        <end position="52"/>
    </location>
</feature>
<evidence type="ECO:0000256" key="1">
    <source>
        <dbReference type="ARBA" id="ARBA00004123"/>
    </source>
</evidence>
<dbReference type="EMBL" id="CAIIXF020000001">
    <property type="protein sequence ID" value="CAH1776271.1"/>
    <property type="molecule type" value="Genomic_DNA"/>
</dbReference>
<feature type="compositionally biased region" description="Basic and acidic residues" evidence="3">
    <location>
        <begin position="484"/>
        <end position="498"/>
    </location>
</feature>
<organism evidence="4 5">
    <name type="scientific">Owenia fusiformis</name>
    <name type="common">Polychaete worm</name>
    <dbReference type="NCBI Taxonomy" id="6347"/>
    <lineage>
        <taxon>Eukaryota</taxon>
        <taxon>Metazoa</taxon>
        <taxon>Spiralia</taxon>
        <taxon>Lophotrochozoa</taxon>
        <taxon>Annelida</taxon>
        <taxon>Polychaeta</taxon>
        <taxon>Sedentaria</taxon>
        <taxon>Canalipalpata</taxon>
        <taxon>Sabellida</taxon>
        <taxon>Oweniida</taxon>
        <taxon>Oweniidae</taxon>
        <taxon>Owenia</taxon>
    </lineage>
</organism>
<dbReference type="OrthoDB" id="185618at2759"/>
<feature type="compositionally biased region" description="Polar residues" evidence="3">
    <location>
        <begin position="77"/>
        <end position="94"/>
    </location>
</feature>
<feature type="compositionally biased region" description="Low complexity" evidence="3">
    <location>
        <begin position="63"/>
        <end position="76"/>
    </location>
</feature>
<reference evidence="4" key="1">
    <citation type="submission" date="2022-03" db="EMBL/GenBank/DDBJ databases">
        <authorList>
            <person name="Martin C."/>
        </authorList>
    </citation>
    <scope>NUCLEOTIDE SEQUENCE</scope>
</reference>
<keyword evidence="2" id="KW-0539">Nucleus</keyword>
<feature type="compositionally biased region" description="Polar residues" evidence="3">
    <location>
        <begin position="155"/>
        <end position="172"/>
    </location>
</feature>
<feature type="region of interest" description="Disordered" evidence="3">
    <location>
        <begin position="469"/>
        <end position="560"/>
    </location>
</feature>
<dbReference type="InterPro" id="IPR000156">
    <property type="entry name" value="Ran_bind_dom"/>
</dbReference>
<feature type="compositionally biased region" description="Basic and acidic residues" evidence="3">
    <location>
        <begin position="17"/>
        <end position="34"/>
    </location>
</feature>
<dbReference type="CDD" id="cd13180">
    <property type="entry name" value="RanBD_RanBP3"/>
    <property type="match status" value="1"/>
</dbReference>
<feature type="compositionally biased region" description="Basic and acidic residues" evidence="3">
    <location>
        <begin position="303"/>
        <end position="313"/>
    </location>
</feature>
<dbReference type="SUPFAM" id="SSF50729">
    <property type="entry name" value="PH domain-like"/>
    <property type="match status" value="1"/>
</dbReference>
<feature type="compositionally biased region" description="Polar residues" evidence="3">
    <location>
        <begin position="1"/>
        <end position="16"/>
    </location>
</feature>
<feature type="compositionally biased region" description="Basic and acidic residues" evidence="3">
    <location>
        <begin position="511"/>
        <end position="524"/>
    </location>
</feature>
<feature type="compositionally biased region" description="Low complexity" evidence="3">
    <location>
        <begin position="250"/>
        <end position="263"/>
    </location>
</feature>
<evidence type="ECO:0000256" key="3">
    <source>
        <dbReference type="SAM" id="MobiDB-lite"/>
    </source>
</evidence>
<dbReference type="Gene3D" id="2.30.29.30">
    <property type="entry name" value="Pleckstrin-homology domain (PH domain)/Phosphotyrosine-binding domain (PTB)"/>
    <property type="match status" value="1"/>
</dbReference>
<accession>A0A8J1TR75</accession>